<gene>
    <name evidence="5" type="ORF">COO20_02035</name>
</gene>
<dbReference type="Gene3D" id="1.10.357.10">
    <property type="entry name" value="Tetracycline Repressor, domain 2"/>
    <property type="match status" value="1"/>
</dbReference>
<dbReference type="InterPro" id="IPR036271">
    <property type="entry name" value="Tet_transcr_reg_TetR-rel_C_sf"/>
</dbReference>
<evidence type="ECO:0000256" key="2">
    <source>
        <dbReference type="ARBA" id="ARBA00023125"/>
    </source>
</evidence>
<organism evidence="5 6">
    <name type="scientific">Thalassospira marina</name>
    <dbReference type="NCBI Taxonomy" id="2048283"/>
    <lineage>
        <taxon>Bacteria</taxon>
        <taxon>Pseudomonadati</taxon>
        <taxon>Pseudomonadota</taxon>
        <taxon>Alphaproteobacteria</taxon>
        <taxon>Rhodospirillales</taxon>
        <taxon>Thalassospiraceae</taxon>
        <taxon>Thalassospira</taxon>
    </lineage>
</organism>
<dbReference type="AlphaFoldDB" id="A0A2N3KZL7"/>
<dbReference type="InterPro" id="IPR009057">
    <property type="entry name" value="Homeodomain-like_sf"/>
</dbReference>
<dbReference type="SUPFAM" id="SSF48498">
    <property type="entry name" value="Tetracyclin repressor-like, C-terminal domain"/>
    <property type="match status" value="1"/>
</dbReference>
<comment type="caution">
    <text evidence="5">The sequence shown here is derived from an EMBL/GenBank/DDBJ whole genome shotgun (WGS) entry which is preliminary data.</text>
</comment>
<dbReference type="GO" id="GO:0003677">
    <property type="term" value="F:DNA binding"/>
    <property type="evidence" value="ECO:0007669"/>
    <property type="project" value="UniProtKB-KW"/>
</dbReference>
<dbReference type="InterPro" id="IPR001647">
    <property type="entry name" value="HTH_TetR"/>
</dbReference>
<evidence type="ECO:0000313" key="5">
    <source>
        <dbReference type="EMBL" id="PKR56014.1"/>
    </source>
</evidence>
<dbReference type="EMBL" id="NWTK01000001">
    <property type="protein sequence ID" value="PKR56014.1"/>
    <property type="molecule type" value="Genomic_DNA"/>
</dbReference>
<dbReference type="Proteomes" id="UP000233597">
    <property type="component" value="Unassembled WGS sequence"/>
</dbReference>
<dbReference type="RefSeq" id="WP_101264004.1">
    <property type="nucleotide sequence ID" value="NZ_NWTK01000001.1"/>
</dbReference>
<protein>
    <submittedName>
        <fullName evidence="5">TetR family transcriptional regulator</fullName>
    </submittedName>
</protein>
<keyword evidence="1" id="KW-0805">Transcription regulation</keyword>
<dbReference type="SUPFAM" id="SSF46689">
    <property type="entry name" value="Homeodomain-like"/>
    <property type="match status" value="1"/>
</dbReference>
<evidence type="ECO:0000259" key="4">
    <source>
        <dbReference type="Pfam" id="PF00440"/>
    </source>
</evidence>
<accession>A0A2N3KZL7</accession>
<evidence type="ECO:0000256" key="1">
    <source>
        <dbReference type="ARBA" id="ARBA00023015"/>
    </source>
</evidence>
<dbReference type="PANTHER" id="PTHR47506">
    <property type="entry name" value="TRANSCRIPTIONAL REGULATORY PROTEIN"/>
    <property type="match status" value="1"/>
</dbReference>
<dbReference type="Gene3D" id="1.10.10.60">
    <property type="entry name" value="Homeodomain-like"/>
    <property type="match status" value="1"/>
</dbReference>
<dbReference type="PANTHER" id="PTHR47506:SF1">
    <property type="entry name" value="HTH-TYPE TRANSCRIPTIONAL REGULATOR YJDC"/>
    <property type="match status" value="1"/>
</dbReference>
<proteinExistence type="predicted"/>
<reference evidence="5 6" key="1">
    <citation type="submission" date="2017-09" db="EMBL/GenBank/DDBJ databases">
        <title>Biodiversity and function of Thalassospira species in the particle-attached aromatic-hydrocarbon-degrading consortia from the surface seawater of the South China Sea.</title>
        <authorList>
            <person name="Dong C."/>
            <person name="Liu R."/>
            <person name="Shao Z."/>
        </authorList>
    </citation>
    <scope>NUCLEOTIDE SEQUENCE [LARGE SCALE GENOMIC DNA]</scope>
    <source>
        <strain evidence="5 6">CSC1P2</strain>
    </source>
</reference>
<feature type="domain" description="HTH tetR-type" evidence="4">
    <location>
        <begin position="16"/>
        <end position="62"/>
    </location>
</feature>
<evidence type="ECO:0000256" key="3">
    <source>
        <dbReference type="ARBA" id="ARBA00023163"/>
    </source>
</evidence>
<evidence type="ECO:0000313" key="6">
    <source>
        <dbReference type="Proteomes" id="UP000233597"/>
    </source>
</evidence>
<keyword evidence="3" id="KW-0804">Transcription</keyword>
<dbReference type="Pfam" id="PF00440">
    <property type="entry name" value="TetR_N"/>
    <property type="match status" value="1"/>
</dbReference>
<dbReference type="OrthoDB" id="9795242at2"/>
<keyword evidence="2" id="KW-0238">DNA-binding</keyword>
<name>A0A2N3KZL7_9PROT</name>
<sequence length="199" mass="21762">MARTGRPREFDRQAALEMALVLFWQQGFEPTSLNQLKEVMGGISPTSFYAAFGSKEQLFREVVALYRSQQGQVTDVLFDENIPPRQAIEQCLRQSVHMQTDKTHPLGCLVTMGATNCGPTGDAVVQLLRDERLKNFGGIKRQLERAVTSGALPPNADIPALAATINTFLNGISLAARDGVGEDDLQASVGNIMRLWDAA</sequence>